<keyword evidence="2" id="KW-1185">Reference proteome</keyword>
<comment type="caution">
    <text evidence="1">The sequence shown here is derived from an EMBL/GenBank/DDBJ whole genome shotgun (WGS) entry which is preliminary data.</text>
</comment>
<dbReference type="RefSeq" id="WP_209812475.1">
    <property type="nucleotide sequence ID" value="NZ_JAGGKT010000022.1"/>
</dbReference>
<dbReference type="EMBL" id="JAGGKT010000022">
    <property type="protein sequence ID" value="MBP1934486.1"/>
    <property type="molecule type" value="Genomic_DNA"/>
</dbReference>
<name>A0ABS4GW36_9BACL</name>
<accession>A0ABS4GW36</accession>
<proteinExistence type="predicted"/>
<reference evidence="1 2" key="1">
    <citation type="submission" date="2021-03" db="EMBL/GenBank/DDBJ databases">
        <title>Genomic Encyclopedia of Type Strains, Phase IV (KMG-IV): sequencing the most valuable type-strain genomes for metagenomic binning, comparative biology and taxonomic classification.</title>
        <authorList>
            <person name="Goeker M."/>
        </authorList>
    </citation>
    <scope>NUCLEOTIDE SEQUENCE [LARGE SCALE GENOMIC DNA]</scope>
    <source>
        <strain evidence="1 2">DSM 24738</strain>
    </source>
</reference>
<evidence type="ECO:0000313" key="1">
    <source>
        <dbReference type="EMBL" id="MBP1934486.1"/>
    </source>
</evidence>
<sequence length="83" mass="10193">MVRNTFDEIEIDFNHDYDYEEDRQRETAMLNRRYVLAFEKKYNCTFPEFIMMDHTEEQRIDLVLWASSIRYLAVNNENLYIVG</sequence>
<dbReference type="Proteomes" id="UP001519343">
    <property type="component" value="Unassembled WGS sequence"/>
</dbReference>
<protein>
    <submittedName>
        <fullName evidence="1">Uncharacterized protein</fullName>
    </submittedName>
</protein>
<organism evidence="1 2">
    <name type="scientific">Ammoniphilus resinae</name>
    <dbReference type="NCBI Taxonomy" id="861532"/>
    <lineage>
        <taxon>Bacteria</taxon>
        <taxon>Bacillati</taxon>
        <taxon>Bacillota</taxon>
        <taxon>Bacilli</taxon>
        <taxon>Bacillales</taxon>
        <taxon>Paenibacillaceae</taxon>
        <taxon>Aneurinibacillus group</taxon>
        <taxon>Ammoniphilus</taxon>
    </lineage>
</organism>
<gene>
    <name evidence="1" type="ORF">J2Z37_004506</name>
</gene>
<evidence type="ECO:0000313" key="2">
    <source>
        <dbReference type="Proteomes" id="UP001519343"/>
    </source>
</evidence>